<dbReference type="PANTHER" id="PTHR46082:SF11">
    <property type="entry name" value="AAA+ ATPASE DOMAIN-CONTAINING PROTEIN-RELATED"/>
    <property type="match status" value="1"/>
</dbReference>
<dbReference type="PROSITE" id="PS50297">
    <property type="entry name" value="ANK_REP_REGION"/>
    <property type="match status" value="6"/>
</dbReference>
<dbReference type="GO" id="GO:0003824">
    <property type="term" value="F:catalytic activity"/>
    <property type="evidence" value="ECO:0007669"/>
    <property type="project" value="InterPro"/>
</dbReference>
<evidence type="ECO:0000256" key="1">
    <source>
        <dbReference type="ARBA" id="ARBA00022737"/>
    </source>
</evidence>
<keyword evidence="1" id="KW-0677">Repeat</keyword>
<dbReference type="Gene3D" id="3.40.50.1580">
    <property type="entry name" value="Nucleoside phosphorylase domain"/>
    <property type="match status" value="1"/>
</dbReference>
<dbReference type="Gene3D" id="1.25.40.20">
    <property type="entry name" value="Ankyrin repeat-containing domain"/>
    <property type="match status" value="4"/>
</dbReference>
<evidence type="ECO:0008006" key="7">
    <source>
        <dbReference type="Google" id="ProtNLM"/>
    </source>
</evidence>
<name>A0AB74BX52_ASPFL</name>
<dbReference type="Pfam" id="PF22939">
    <property type="entry name" value="WHD_GPIID"/>
    <property type="match status" value="1"/>
</dbReference>
<feature type="repeat" description="ANK" evidence="2">
    <location>
        <begin position="935"/>
        <end position="959"/>
    </location>
</feature>
<dbReference type="SUPFAM" id="SSF53167">
    <property type="entry name" value="Purine and uridine phosphorylases"/>
    <property type="match status" value="1"/>
</dbReference>
<proteinExistence type="predicted"/>
<feature type="domain" description="Nephrocystin 3-like N-terminal" evidence="4">
    <location>
        <begin position="414"/>
        <end position="571"/>
    </location>
</feature>
<dbReference type="Proteomes" id="UP000275480">
    <property type="component" value="Unassembled WGS sequence"/>
</dbReference>
<comment type="caution">
    <text evidence="5">The sequence shown here is derived from an EMBL/GenBank/DDBJ whole genome shotgun (WGS) entry which is preliminary data.</text>
</comment>
<evidence type="ECO:0000313" key="6">
    <source>
        <dbReference type="Proteomes" id="UP000275480"/>
    </source>
</evidence>
<dbReference type="InterPro" id="IPR036770">
    <property type="entry name" value="Ankyrin_rpt-contain_sf"/>
</dbReference>
<feature type="repeat" description="ANK" evidence="2">
    <location>
        <begin position="1003"/>
        <end position="1027"/>
    </location>
</feature>
<feature type="repeat" description="ANK" evidence="2">
    <location>
        <begin position="1297"/>
        <end position="1329"/>
    </location>
</feature>
<keyword evidence="2" id="KW-0040">ANK repeat</keyword>
<sequence>MVTAMPTDTTRYRSTFHVKSQPFTEKYLSESLTQNDYLVGWICALPLEAAAATALLDEEHPPLDQDPGDMNAYTLGRIGRHNIVIGCLPLGTIGESPATAVAKDMLRSFPNIKIGFMVGIGGGAPGPASENPEDDIKLGDIVVSKPGPGHGGVIQYDYGKTLSEGEFVDIGYLNRPPNVLLTALTKLISRNELEGSSLPRQVADMGKKYPRKYQEWKYQGVENDQLFVESFRHPDIDRSCKDIHCAESEDRLVSRKPRRSTDPVVHCGLIASGNQVMRDAVTREKLRKKHGVLCFEMEAAGLSNNFPCLVVRGICDYSDSHKNKRWQPYAAAVSAAFTKELLQFIPVVQLERAHRVSFMTKKMEKEFTKLNDNIKPLLQTQEREERRRVLNWLAPGYYESQQADAQRNLDHDAGRSFIENEKFKAWSEGSKDVETLFCPGLPGAGKTTLASIVISKLRKAQEKQNSAVTFLYFSYNLQAEQTPIHMLRTLLRQLIDTLPSIPSEVTEFYCANQFPSLHETFKILSGVIQDYDNLYIVVDALDECLPEYLAGFLEAVKNLQYMGARFMLTSRYTNIIEREFRDMKKCSFLDIRAVNKDMETYITRNFDFSAFYKIPDELPQIDRFKQVVIGSARGMFILVRLFVNILKNKCTKGEIQEELENIEHGRTRDPIHEAYKKTSFMIEKSDHSEWAYRVISWVFYARRPLSVDELSEALAAQTQRGNNCLDMNYAPPDIQIVISYCSGLIVANPSTEKIEFVHLTAYQYFEENHHEHPWIAKSLKEISLTCLRYLSFGQFSSKEEHTSFLDYAVHFWAEHTGPVQADWEVRQTAKRFLQNPSLTSSADQMFPANEHTYISLSLLMDGSQESGATGLHLVARFGLVTQLRDLLKEIPVSEINSRDPYGQTPLVLAVRHGHWDIINIILDDSNVDPNLSDDDGRSPLSIASQLGYSSVVEKLLSTGETDLNLPAFDGWSPLMYASRGNHTEIIKLLLADKKIHANFTSPDGQTALKLAVEMGFTDVVRLLLESGRVETNPSDSTSRDTFMTALENGDKDIIYLLLEYGYTNAIETLTLPSSAGLVPTVGLRRRSSSLFTYYGSPETRRIFWMAVEKGFVDVVLLLLRTGKADPNLTDSAKKSALMLAVENKHKEVVEALLCVGSACTDAMAENGDTALFLAVVKRDVDITRILLEIGMANPDLVYDGPFKHPLSYAVENNYQDIVQILLSTGKADPIPGLQAAISMKQIATIRSFLGIAGVDPNTQDRVSGQTALMAAIQAQDLQFVQTLLENKMVDINAQNWAGGTALMLAVWFKDLDAVELLVGYGADPNPSLRSWDGVTLRDLSDQHGVKRLLSPKKVRTV</sequence>
<dbReference type="SUPFAM" id="SSF52540">
    <property type="entry name" value="P-loop containing nucleoside triphosphate hydrolases"/>
    <property type="match status" value="1"/>
</dbReference>
<dbReference type="SUPFAM" id="SSF48403">
    <property type="entry name" value="Ankyrin repeat"/>
    <property type="match status" value="2"/>
</dbReference>
<accession>A0AB74BX52</accession>
<feature type="repeat" description="ANK" evidence="2">
    <location>
        <begin position="969"/>
        <end position="990"/>
    </location>
</feature>
<dbReference type="InterPro" id="IPR054471">
    <property type="entry name" value="GPIID_WHD"/>
</dbReference>
<dbReference type="Gene3D" id="3.40.50.300">
    <property type="entry name" value="P-loop containing nucleotide triphosphate hydrolases"/>
    <property type="match status" value="1"/>
</dbReference>
<dbReference type="GO" id="GO:0009116">
    <property type="term" value="P:nucleoside metabolic process"/>
    <property type="evidence" value="ECO:0007669"/>
    <property type="project" value="InterPro"/>
</dbReference>
<dbReference type="InterPro" id="IPR053137">
    <property type="entry name" value="NLR-like"/>
</dbReference>
<dbReference type="InterPro" id="IPR002110">
    <property type="entry name" value="Ankyrin_rpt"/>
</dbReference>
<dbReference type="PROSITE" id="PS50088">
    <property type="entry name" value="ANK_REPEAT"/>
    <property type="match status" value="6"/>
</dbReference>
<evidence type="ECO:0000259" key="3">
    <source>
        <dbReference type="Pfam" id="PF22939"/>
    </source>
</evidence>
<feature type="repeat" description="ANK" evidence="2">
    <location>
        <begin position="901"/>
        <end position="934"/>
    </location>
</feature>
<feature type="repeat" description="ANK" evidence="2">
    <location>
        <begin position="1166"/>
        <end position="1190"/>
    </location>
</feature>
<dbReference type="PANTHER" id="PTHR46082">
    <property type="entry name" value="ATP/GTP-BINDING PROTEIN-RELATED"/>
    <property type="match status" value="1"/>
</dbReference>
<evidence type="ECO:0000313" key="5">
    <source>
        <dbReference type="EMBL" id="RMZ38689.1"/>
    </source>
</evidence>
<dbReference type="Pfam" id="PF12796">
    <property type="entry name" value="Ank_2"/>
    <property type="match status" value="4"/>
</dbReference>
<dbReference type="InterPro" id="IPR035994">
    <property type="entry name" value="Nucleoside_phosphorylase_sf"/>
</dbReference>
<evidence type="ECO:0000259" key="4">
    <source>
        <dbReference type="Pfam" id="PF24883"/>
    </source>
</evidence>
<dbReference type="SMART" id="SM00248">
    <property type="entry name" value="ANK"/>
    <property type="match status" value="12"/>
</dbReference>
<reference evidence="5 6" key="1">
    <citation type="submission" date="2018-07" db="EMBL/GenBank/DDBJ databases">
        <title>Identification of spontaneous genetic mutation associated with occurrence of a yellow conidial color mutant of Aspergillus flavus.</title>
        <authorList>
            <person name="Chang P.-K."/>
            <person name="Mack B.M."/>
            <person name="Scharfenstein L."/>
            <person name="Gilbert M.K."/>
        </authorList>
    </citation>
    <scope>NUCLEOTIDE SEQUENCE [LARGE SCALE GENOMIC DNA]</scope>
    <source>
        <strain evidence="5 6">CA14</strain>
    </source>
</reference>
<dbReference type="Pfam" id="PF24883">
    <property type="entry name" value="NPHP3_N"/>
    <property type="match status" value="1"/>
</dbReference>
<organism evidence="5 6">
    <name type="scientific">Aspergillus flavus</name>
    <dbReference type="NCBI Taxonomy" id="5059"/>
    <lineage>
        <taxon>Eukaryota</taxon>
        <taxon>Fungi</taxon>
        <taxon>Dikarya</taxon>
        <taxon>Ascomycota</taxon>
        <taxon>Pezizomycotina</taxon>
        <taxon>Eurotiomycetes</taxon>
        <taxon>Eurotiomycetidae</taxon>
        <taxon>Eurotiales</taxon>
        <taxon>Aspergillaceae</taxon>
        <taxon>Aspergillus</taxon>
        <taxon>Aspergillus subgen. Circumdati</taxon>
    </lineage>
</organism>
<feature type="domain" description="GPI inositol-deacylase winged helix" evidence="3">
    <location>
        <begin position="683"/>
        <end position="768"/>
    </location>
</feature>
<dbReference type="InterPro" id="IPR056884">
    <property type="entry name" value="NPHP3-like_N"/>
</dbReference>
<gene>
    <name evidence="5" type="ORF">CA14_011918</name>
</gene>
<dbReference type="EMBL" id="QQZZ01000145">
    <property type="protein sequence ID" value="RMZ38689.1"/>
    <property type="molecule type" value="Genomic_DNA"/>
</dbReference>
<protein>
    <recommendedName>
        <fullName evidence="7">Nucleoside phosphorylase domain-containing protein</fullName>
    </recommendedName>
</protein>
<dbReference type="InterPro" id="IPR027417">
    <property type="entry name" value="P-loop_NTPase"/>
</dbReference>
<evidence type="ECO:0000256" key="2">
    <source>
        <dbReference type="PROSITE-ProRule" id="PRU00023"/>
    </source>
</evidence>